<reference evidence="2 3" key="1">
    <citation type="submission" date="2014-03" db="EMBL/GenBank/DDBJ databases">
        <title>Genomics of Bifidobacteria.</title>
        <authorList>
            <person name="Ventura M."/>
            <person name="Milani C."/>
            <person name="Lugli G.A."/>
        </authorList>
    </citation>
    <scope>NUCLEOTIDE SEQUENCE [LARGE SCALE GENOMIC DNA]</scope>
    <source>
        <strain evidence="2 3">LMG 14934</strain>
    </source>
</reference>
<gene>
    <name evidence="2" type="ORF">BSAE_0306</name>
</gene>
<dbReference type="AlphaFoldDB" id="A0A087CZ49"/>
<proteinExistence type="predicted"/>
<keyword evidence="1" id="KW-0812">Transmembrane</keyword>
<feature type="transmembrane region" description="Helical" evidence="1">
    <location>
        <begin position="179"/>
        <end position="199"/>
    </location>
</feature>
<dbReference type="Proteomes" id="UP000029040">
    <property type="component" value="Unassembled WGS sequence"/>
</dbReference>
<organism evidence="2 3">
    <name type="scientific">Bifidobacterium pullorum subsp. saeculare DSM 6531 = LMG 14934</name>
    <dbReference type="NCBI Taxonomy" id="1437611"/>
    <lineage>
        <taxon>Bacteria</taxon>
        <taxon>Bacillati</taxon>
        <taxon>Actinomycetota</taxon>
        <taxon>Actinomycetes</taxon>
        <taxon>Bifidobacteriales</taxon>
        <taxon>Bifidobacteriaceae</taxon>
        <taxon>Bifidobacterium</taxon>
    </lineage>
</organism>
<keyword evidence="1" id="KW-0472">Membrane</keyword>
<evidence type="ECO:0000313" key="3">
    <source>
        <dbReference type="Proteomes" id="UP000029040"/>
    </source>
</evidence>
<name>A0A087CZ49_9BIFI</name>
<feature type="transmembrane region" description="Helical" evidence="1">
    <location>
        <begin position="154"/>
        <end position="173"/>
    </location>
</feature>
<protein>
    <submittedName>
        <fullName evidence="2">TraX domain-containing protein</fullName>
    </submittedName>
</protein>
<dbReference type="EMBL" id="JGZM01000002">
    <property type="protein sequence ID" value="KFI88549.1"/>
    <property type="molecule type" value="Genomic_DNA"/>
</dbReference>
<feature type="transmembrane region" description="Helical" evidence="1">
    <location>
        <begin position="99"/>
        <end position="117"/>
    </location>
</feature>
<comment type="caution">
    <text evidence="2">The sequence shown here is derived from an EMBL/GenBank/DDBJ whole genome shotgun (WGS) entry which is preliminary data.</text>
</comment>
<feature type="transmembrane region" description="Helical" evidence="1">
    <location>
        <begin position="211"/>
        <end position="231"/>
    </location>
</feature>
<feature type="transmembrane region" description="Helical" evidence="1">
    <location>
        <begin position="63"/>
        <end position="87"/>
    </location>
</feature>
<dbReference type="Pfam" id="PF05857">
    <property type="entry name" value="TraX"/>
    <property type="match status" value="1"/>
</dbReference>
<feature type="transmembrane region" description="Helical" evidence="1">
    <location>
        <begin position="129"/>
        <end position="147"/>
    </location>
</feature>
<accession>A0A087CZ49</accession>
<evidence type="ECO:0000256" key="1">
    <source>
        <dbReference type="SAM" id="Phobius"/>
    </source>
</evidence>
<dbReference type="InterPro" id="IPR008875">
    <property type="entry name" value="TraX"/>
</dbReference>
<sequence>MLTEGHVNTMNESVAGHDASLDNAKGITTFAMKIVALLLVMLGSFSTAVLLPGIGDLATADMGALTGVVVTDAFSWCAVPLYAWMLVNGFRRTHAAGWYLARLAVLAAVSEVPYDMATSGRFFDMTSQNPVWGLCIALIALMVLRAFQGRRDVASWAIRIAVLLAATLWAYLFNVGMRLGLVGEGLMTLVFAVVFYTLARRENTMMLTAGAFGACMFILPVLGVMLLHWRSRREGYPAPWVKWLFYALYPLQLLVFGLIGMA</sequence>
<feature type="transmembrane region" description="Helical" evidence="1">
    <location>
        <begin position="30"/>
        <end position="51"/>
    </location>
</feature>
<keyword evidence="1" id="KW-1133">Transmembrane helix</keyword>
<feature type="transmembrane region" description="Helical" evidence="1">
    <location>
        <begin position="243"/>
        <end position="261"/>
    </location>
</feature>
<evidence type="ECO:0000313" key="2">
    <source>
        <dbReference type="EMBL" id="KFI88549.1"/>
    </source>
</evidence>